<accession>A0A419AR20</accession>
<protein>
    <submittedName>
        <fullName evidence="1">Uncharacterized protein</fullName>
    </submittedName>
</protein>
<sequence>MIPEDEVGLIVAGDIEGALRYNSLVKSPYIYKIKANNIRGVSLKDNLMQNHDGLREFLREPLEKKYETLDSLAEDTNGAIYLDEIHLYKSDINVENISIVPKEEMEISLTDGPWKNHF</sequence>
<dbReference type="RefSeq" id="WP_119874885.1">
    <property type="nucleotide sequence ID" value="NZ_QZDH01000071.1"/>
</dbReference>
<dbReference type="Proteomes" id="UP000283655">
    <property type="component" value="Unassembled WGS sequence"/>
</dbReference>
<dbReference type="EMBL" id="QZDH01000071">
    <property type="protein sequence ID" value="RJL46789.1"/>
    <property type="molecule type" value="Genomic_DNA"/>
</dbReference>
<gene>
    <name evidence="1" type="ORF">D5071_20215</name>
</gene>
<evidence type="ECO:0000313" key="1">
    <source>
        <dbReference type="EMBL" id="RJL46789.1"/>
    </source>
</evidence>
<evidence type="ECO:0000313" key="2">
    <source>
        <dbReference type="Proteomes" id="UP000283655"/>
    </source>
</evidence>
<organism evidence="1 2">
    <name type="scientific">Pectobacterium carotovorum</name>
    <name type="common">Erwinia carotovora</name>
    <dbReference type="NCBI Taxonomy" id="554"/>
    <lineage>
        <taxon>Bacteria</taxon>
        <taxon>Pseudomonadati</taxon>
        <taxon>Pseudomonadota</taxon>
        <taxon>Gammaproteobacteria</taxon>
        <taxon>Enterobacterales</taxon>
        <taxon>Pectobacteriaceae</taxon>
        <taxon>Pectobacterium</taxon>
    </lineage>
</organism>
<name>A0A419AR20_PECCA</name>
<reference evidence="1 2" key="1">
    <citation type="submission" date="2018-09" db="EMBL/GenBank/DDBJ databases">
        <title>Phylogenetic diversity of Pectobacterium and Dickeya strains causing blackleg disease of potato in Morocco.</title>
        <authorList>
            <person name="Oulghazi S."/>
            <person name="Moumni M."/>
            <person name="Faure D."/>
        </authorList>
    </citation>
    <scope>NUCLEOTIDE SEQUENCE [LARGE SCALE GENOMIC DNA]</scope>
    <source>
        <strain evidence="1 2">S1.15.11.2D</strain>
    </source>
</reference>
<comment type="caution">
    <text evidence="1">The sequence shown here is derived from an EMBL/GenBank/DDBJ whole genome shotgun (WGS) entry which is preliminary data.</text>
</comment>
<proteinExistence type="predicted"/>
<dbReference type="AlphaFoldDB" id="A0A419AR20"/>